<keyword evidence="7 10" id="KW-0472">Membrane</keyword>
<feature type="transmembrane region" description="Helical" evidence="10">
    <location>
        <begin position="89"/>
        <end position="108"/>
    </location>
</feature>
<dbReference type="EMBL" id="BPLR01013250">
    <property type="protein sequence ID" value="GIY59867.1"/>
    <property type="molecule type" value="Genomic_DNA"/>
</dbReference>
<dbReference type="PROSITE" id="PS50262">
    <property type="entry name" value="G_PROTEIN_RECEP_F1_2"/>
    <property type="match status" value="2"/>
</dbReference>
<comment type="similarity">
    <text evidence="2">Belongs to the G-protein coupled receptor 1 family.</text>
</comment>
<evidence type="ECO:0000313" key="12">
    <source>
        <dbReference type="EMBL" id="GIY59867.1"/>
    </source>
</evidence>
<reference evidence="12 13" key="1">
    <citation type="submission" date="2021-06" db="EMBL/GenBank/DDBJ databases">
        <title>Caerostris extrusa draft genome.</title>
        <authorList>
            <person name="Kono N."/>
            <person name="Arakawa K."/>
        </authorList>
    </citation>
    <scope>NUCLEOTIDE SEQUENCE [LARGE SCALE GENOMIC DNA]</scope>
</reference>
<evidence type="ECO:0000256" key="1">
    <source>
        <dbReference type="ARBA" id="ARBA00004651"/>
    </source>
</evidence>
<comment type="caution">
    <text evidence="12">The sequence shown here is derived from an EMBL/GenBank/DDBJ whole genome shotgun (WGS) entry which is preliminary data.</text>
</comment>
<protein>
    <submittedName>
        <fullName evidence="12">G-protein coupled receptor moody</fullName>
    </submittedName>
</protein>
<evidence type="ECO:0000256" key="7">
    <source>
        <dbReference type="ARBA" id="ARBA00023136"/>
    </source>
</evidence>
<dbReference type="GO" id="GO:0004930">
    <property type="term" value="F:G protein-coupled receptor activity"/>
    <property type="evidence" value="ECO:0007669"/>
    <property type="project" value="UniProtKB-KW"/>
</dbReference>
<dbReference type="AlphaFoldDB" id="A0AAV4UQ01"/>
<keyword evidence="6" id="KW-0297">G-protein coupled receptor</keyword>
<evidence type="ECO:0000256" key="5">
    <source>
        <dbReference type="ARBA" id="ARBA00022989"/>
    </source>
</evidence>
<comment type="subcellular location">
    <subcellularLocation>
        <location evidence="1">Cell membrane</location>
        <topology evidence="1">Multi-pass membrane protein</topology>
    </subcellularLocation>
</comment>
<evidence type="ECO:0000256" key="8">
    <source>
        <dbReference type="ARBA" id="ARBA00023170"/>
    </source>
</evidence>
<dbReference type="Gene3D" id="1.20.1070.10">
    <property type="entry name" value="Rhodopsin 7-helix transmembrane proteins"/>
    <property type="match status" value="2"/>
</dbReference>
<organism evidence="12 13">
    <name type="scientific">Caerostris extrusa</name>
    <name type="common">Bark spider</name>
    <name type="synonym">Caerostris bankana</name>
    <dbReference type="NCBI Taxonomy" id="172846"/>
    <lineage>
        <taxon>Eukaryota</taxon>
        <taxon>Metazoa</taxon>
        <taxon>Ecdysozoa</taxon>
        <taxon>Arthropoda</taxon>
        <taxon>Chelicerata</taxon>
        <taxon>Arachnida</taxon>
        <taxon>Araneae</taxon>
        <taxon>Araneomorphae</taxon>
        <taxon>Entelegynae</taxon>
        <taxon>Araneoidea</taxon>
        <taxon>Araneidae</taxon>
        <taxon>Caerostris</taxon>
    </lineage>
</organism>
<keyword evidence="8 12" id="KW-0675">Receptor</keyword>
<name>A0AAV4UQ01_CAEEX</name>
<dbReference type="GO" id="GO:0005886">
    <property type="term" value="C:plasma membrane"/>
    <property type="evidence" value="ECO:0007669"/>
    <property type="project" value="UniProtKB-SubCell"/>
</dbReference>
<feature type="transmembrane region" description="Helical" evidence="10">
    <location>
        <begin position="230"/>
        <end position="250"/>
    </location>
</feature>
<dbReference type="PANTHER" id="PTHR24228:SF74">
    <property type="entry name" value="G-PROTEIN COUPLED RECEPTORS FAMILY 1 PROFILE DOMAIN-CONTAINING PROTEIN"/>
    <property type="match status" value="1"/>
</dbReference>
<feature type="domain" description="G-protein coupled receptors family 1 profile" evidence="11">
    <location>
        <begin position="215"/>
        <end position="282"/>
    </location>
</feature>
<dbReference type="SUPFAM" id="SSF81321">
    <property type="entry name" value="Family A G protein-coupled receptor-like"/>
    <property type="match status" value="1"/>
</dbReference>
<evidence type="ECO:0000256" key="3">
    <source>
        <dbReference type="ARBA" id="ARBA00022475"/>
    </source>
</evidence>
<evidence type="ECO:0000256" key="9">
    <source>
        <dbReference type="ARBA" id="ARBA00023224"/>
    </source>
</evidence>
<feature type="transmembrane region" description="Helical" evidence="10">
    <location>
        <begin position="128"/>
        <end position="148"/>
    </location>
</feature>
<evidence type="ECO:0000256" key="10">
    <source>
        <dbReference type="SAM" id="Phobius"/>
    </source>
</evidence>
<feature type="domain" description="G-protein coupled receptors family 1 profile" evidence="11">
    <location>
        <begin position="69"/>
        <end position="173"/>
    </location>
</feature>
<evidence type="ECO:0000256" key="2">
    <source>
        <dbReference type="ARBA" id="ARBA00010663"/>
    </source>
</evidence>
<evidence type="ECO:0000259" key="11">
    <source>
        <dbReference type="PROSITE" id="PS50262"/>
    </source>
</evidence>
<dbReference type="Proteomes" id="UP001054945">
    <property type="component" value="Unassembled WGS sequence"/>
</dbReference>
<keyword evidence="3" id="KW-1003">Cell membrane</keyword>
<accession>A0AAV4UQ01</accession>
<feature type="transmembrane region" description="Helical" evidence="10">
    <location>
        <begin position="262"/>
        <end position="285"/>
    </location>
</feature>
<dbReference type="Pfam" id="PF00001">
    <property type="entry name" value="7tm_1"/>
    <property type="match status" value="1"/>
</dbReference>
<proteinExistence type="inferred from homology"/>
<dbReference type="InterPro" id="IPR000276">
    <property type="entry name" value="GPCR_Rhodpsn"/>
</dbReference>
<keyword evidence="4 10" id="KW-0812">Transmembrane</keyword>
<keyword evidence="13" id="KW-1185">Reference proteome</keyword>
<sequence length="304" mass="34185">MLDVKNMSALVSASWMFSNGSNNTTSEDKEHLQAFGTHGNETVFFLLSSSTYGLCSSKFNYICNCRCLWKLCVHLGTIQVQKLRNATTAFIVNLCVADLLFCGFSMPLSALTFLKETGTMATSYASCFLWLDIPMVQCLLFSVIAITINRYILIVHPTRYREMYKPRNIAIMIGDFLHSGIWIAVNGVSGVLLQDLLGSPPSIREGEERLLDNVSINKTALRRSKQELKVLRMIMVIFITFVLCYVPVIIVKSFKKEDDLPILNIFGYLGFYFSNIINPVIYIVMSNEYKGLFGLAKSPKPSVV</sequence>
<keyword evidence="9" id="KW-0807">Transducer</keyword>
<dbReference type="PRINTS" id="PR00237">
    <property type="entry name" value="GPCRRHODOPSN"/>
</dbReference>
<evidence type="ECO:0000256" key="6">
    <source>
        <dbReference type="ARBA" id="ARBA00023040"/>
    </source>
</evidence>
<gene>
    <name evidence="12" type="primary">moody_1</name>
    <name evidence="12" type="ORF">CEXT_657481</name>
</gene>
<evidence type="ECO:0000313" key="13">
    <source>
        <dbReference type="Proteomes" id="UP001054945"/>
    </source>
</evidence>
<evidence type="ECO:0000256" key="4">
    <source>
        <dbReference type="ARBA" id="ARBA00022692"/>
    </source>
</evidence>
<keyword evidence="5 10" id="KW-1133">Transmembrane helix</keyword>
<dbReference type="InterPro" id="IPR017452">
    <property type="entry name" value="GPCR_Rhodpsn_7TM"/>
</dbReference>
<dbReference type="PANTHER" id="PTHR24228">
    <property type="entry name" value="B2 BRADYKININ RECEPTOR/ANGIOTENSIN II RECEPTOR"/>
    <property type="match status" value="1"/>
</dbReference>